<evidence type="ECO:0000313" key="7">
    <source>
        <dbReference type="EMBL" id="NIX77324.1"/>
    </source>
</evidence>
<dbReference type="EMBL" id="JAATJS010000003">
    <property type="protein sequence ID" value="NIX77324.1"/>
    <property type="molecule type" value="Genomic_DNA"/>
</dbReference>
<comment type="caution">
    <text evidence="7">The sequence shown here is derived from an EMBL/GenBank/DDBJ whole genome shotgun (WGS) entry which is preliminary data.</text>
</comment>
<evidence type="ECO:0000259" key="6">
    <source>
        <dbReference type="Pfam" id="PF25989"/>
    </source>
</evidence>
<dbReference type="InterPro" id="IPR058624">
    <property type="entry name" value="MdtA-like_HH"/>
</dbReference>
<dbReference type="InterPro" id="IPR006143">
    <property type="entry name" value="RND_pump_MFP"/>
</dbReference>
<comment type="similarity">
    <text evidence="1">Belongs to the membrane fusion protein (MFP) (TC 8.A.1) family.</text>
</comment>
<dbReference type="Proteomes" id="UP000707352">
    <property type="component" value="Unassembled WGS sequence"/>
</dbReference>
<proteinExistence type="inferred from homology"/>
<dbReference type="SUPFAM" id="SSF111369">
    <property type="entry name" value="HlyD-like secretion proteins"/>
    <property type="match status" value="1"/>
</dbReference>
<evidence type="ECO:0000259" key="4">
    <source>
        <dbReference type="Pfam" id="PF25917"/>
    </source>
</evidence>
<protein>
    <submittedName>
        <fullName evidence="7">Efflux RND transporter periplasmic adaptor subunit</fullName>
    </submittedName>
</protein>
<evidence type="ECO:0000313" key="8">
    <source>
        <dbReference type="Proteomes" id="UP000707352"/>
    </source>
</evidence>
<keyword evidence="2" id="KW-0732">Signal</keyword>
<feature type="domain" description="Multidrug resistance protein MdtA-like beta-barrel" evidence="5">
    <location>
        <begin position="200"/>
        <end position="285"/>
    </location>
</feature>
<dbReference type="InterPro" id="IPR058626">
    <property type="entry name" value="MdtA-like_b-barrel"/>
</dbReference>
<accession>A0ABX0VBV6</accession>
<dbReference type="Pfam" id="PF25876">
    <property type="entry name" value="HH_MFP_RND"/>
    <property type="match status" value="1"/>
</dbReference>
<evidence type="ECO:0000259" key="5">
    <source>
        <dbReference type="Pfam" id="PF25944"/>
    </source>
</evidence>
<feature type="domain" description="Multidrug resistance protein MdtA-like barrel-sandwich hybrid" evidence="4">
    <location>
        <begin position="55"/>
        <end position="185"/>
    </location>
</feature>
<dbReference type="Pfam" id="PF25989">
    <property type="entry name" value="YknX_C"/>
    <property type="match status" value="1"/>
</dbReference>
<sequence>MRMILVVLMVFGATLAARAQSTPPTDAIPVGTVRAEQKPISQNVEFVGRVEAPERVEVRARVKGYLEEVLFKEGDMIKAGAPLYRIESDTFEADVKQAEGALQRSKAGYDLAVIQLQRAEDLLAKAAGTVVARDQARALADQSKGAVTSDEANLSNAKINLGYTVISAPITGRIGRTNVTIGNVVGPDSGVLTTIVSQDPMYVTFPVSQRELMKHTSSENVTDPRELTVRIRFSDGTTYDQVGRINFVDVSVERTTDTVTVRAVIPNPKGQLTDGQLVRVLIGTDKPETKIVIPQASLIADQSGVYVFIVEEGKAVMRRVKIGGESGTGAIVDEGLSGGEQVIVEGLQSVRPGAQVRATPVPSTLSGT</sequence>
<dbReference type="PANTHER" id="PTHR30158">
    <property type="entry name" value="ACRA/E-RELATED COMPONENT OF DRUG EFFLUX TRANSPORTER"/>
    <property type="match status" value="1"/>
</dbReference>
<dbReference type="Gene3D" id="2.40.50.100">
    <property type="match status" value="1"/>
</dbReference>
<dbReference type="Gene3D" id="2.40.30.170">
    <property type="match status" value="1"/>
</dbReference>
<dbReference type="InterPro" id="IPR058625">
    <property type="entry name" value="MdtA-like_BSH"/>
</dbReference>
<feature type="chain" id="PRO_5047268644" evidence="2">
    <location>
        <begin position="20"/>
        <end position="368"/>
    </location>
</feature>
<dbReference type="Gene3D" id="2.40.420.20">
    <property type="match status" value="1"/>
</dbReference>
<evidence type="ECO:0000259" key="3">
    <source>
        <dbReference type="Pfam" id="PF25876"/>
    </source>
</evidence>
<feature type="domain" description="Multidrug resistance protein MdtA-like alpha-helical hairpin" evidence="3">
    <location>
        <begin position="95"/>
        <end position="164"/>
    </location>
</feature>
<evidence type="ECO:0000256" key="2">
    <source>
        <dbReference type="SAM" id="SignalP"/>
    </source>
</evidence>
<dbReference type="NCBIfam" id="TIGR01730">
    <property type="entry name" value="RND_mfp"/>
    <property type="match status" value="1"/>
</dbReference>
<dbReference type="PANTHER" id="PTHR30158:SF3">
    <property type="entry name" value="MULTIDRUG EFFLUX PUMP SUBUNIT ACRA-RELATED"/>
    <property type="match status" value="1"/>
</dbReference>
<dbReference type="Gene3D" id="1.10.287.470">
    <property type="entry name" value="Helix hairpin bin"/>
    <property type="match status" value="1"/>
</dbReference>
<gene>
    <name evidence="7" type="ORF">HB375_11960</name>
</gene>
<reference evidence="7 8" key="1">
    <citation type="submission" date="2020-03" db="EMBL/GenBank/DDBJ databases">
        <title>The genome sequence of Microvirga sp. c23x22.</title>
        <authorList>
            <person name="Zhang X."/>
        </authorList>
    </citation>
    <scope>NUCLEOTIDE SEQUENCE [LARGE SCALE GENOMIC DNA]</scope>
    <source>
        <strain evidence="8">c23x22</strain>
    </source>
</reference>
<name>A0ABX0VBV6_9HYPH</name>
<keyword evidence="8" id="KW-1185">Reference proteome</keyword>
<feature type="domain" description="YknX-like C-terminal permuted SH3-like" evidence="6">
    <location>
        <begin position="291"/>
        <end position="357"/>
    </location>
</feature>
<feature type="signal peptide" evidence="2">
    <location>
        <begin position="1"/>
        <end position="19"/>
    </location>
</feature>
<dbReference type="InterPro" id="IPR058637">
    <property type="entry name" value="YknX-like_C"/>
</dbReference>
<dbReference type="RefSeq" id="WP_167673197.1">
    <property type="nucleotide sequence ID" value="NZ_JAATJS010000003.1"/>
</dbReference>
<dbReference type="Pfam" id="PF25944">
    <property type="entry name" value="Beta-barrel_RND"/>
    <property type="match status" value="1"/>
</dbReference>
<dbReference type="Pfam" id="PF25917">
    <property type="entry name" value="BSH_RND"/>
    <property type="match status" value="1"/>
</dbReference>
<evidence type="ECO:0000256" key="1">
    <source>
        <dbReference type="ARBA" id="ARBA00009477"/>
    </source>
</evidence>
<organism evidence="7 8">
    <name type="scientific">Microvirga terricola</name>
    <dbReference type="NCBI Taxonomy" id="2719797"/>
    <lineage>
        <taxon>Bacteria</taxon>
        <taxon>Pseudomonadati</taxon>
        <taxon>Pseudomonadota</taxon>
        <taxon>Alphaproteobacteria</taxon>
        <taxon>Hyphomicrobiales</taxon>
        <taxon>Methylobacteriaceae</taxon>
        <taxon>Microvirga</taxon>
    </lineage>
</organism>